<gene>
    <name evidence="22" type="ORF">K437DRAFT_253238</name>
</gene>
<evidence type="ECO:0000256" key="11">
    <source>
        <dbReference type="ARBA" id="ARBA00022989"/>
    </source>
</evidence>
<keyword evidence="15 19" id="KW-0472">Membrane</keyword>
<dbReference type="InParanoid" id="A0A066WKX0"/>
<organism evidence="22 23">
    <name type="scientific">Tilletiaria anomala (strain ATCC 24038 / CBS 436.72 / UBC 951)</name>
    <dbReference type="NCBI Taxonomy" id="1037660"/>
    <lineage>
        <taxon>Eukaryota</taxon>
        <taxon>Fungi</taxon>
        <taxon>Dikarya</taxon>
        <taxon>Basidiomycota</taxon>
        <taxon>Ustilaginomycotina</taxon>
        <taxon>Exobasidiomycetes</taxon>
        <taxon>Georgefischeriales</taxon>
        <taxon>Tilletiariaceae</taxon>
        <taxon>Tilletiaria</taxon>
    </lineage>
</organism>
<dbReference type="GO" id="GO:0030659">
    <property type="term" value="C:cytoplasmic vesicle membrane"/>
    <property type="evidence" value="ECO:0007669"/>
    <property type="project" value="UniProtKB-SubCell"/>
</dbReference>
<keyword evidence="8 19" id="KW-0812">Transmembrane</keyword>
<evidence type="ECO:0000256" key="3">
    <source>
        <dbReference type="ARBA" id="ARBA00004472"/>
    </source>
</evidence>
<dbReference type="PANTHER" id="PTHR15071:SF13">
    <property type="entry name" value="AUTOPHAGY-RELATED PROTEIN 27"/>
    <property type="match status" value="1"/>
</dbReference>
<keyword evidence="9 20" id="KW-0732">Signal</keyword>
<comment type="caution">
    <text evidence="22">The sequence shown here is derived from an EMBL/GenBank/DDBJ whole genome shotgun (WGS) entry which is preliminary data.</text>
</comment>
<dbReference type="OrthoDB" id="29460at2759"/>
<feature type="transmembrane region" description="Helical" evidence="19">
    <location>
        <begin position="238"/>
        <end position="258"/>
    </location>
</feature>
<evidence type="ECO:0000256" key="1">
    <source>
        <dbReference type="ARBA" id="ARBA00004304"/>
    </source>
</evidence>
<keyword evidence="12" id="KW-0072">Autophagy</keyword>
<evidence type="ECO:0000256" key="4">
    <source>
        <dbReference type="ARBA" id="ARBA00004614"/>
    </source>
</evidence>
<dbReference type="GO" id="GO:0034045">
    <property type="term" value="C:phagophore assembly site membrane"/>
    <property type="evidence" value="ECO:0007669"/>
    <property type="project" value="UniProtKB-SubCell"/>
</dbReference>
<comment type="subcellular location">
    <subcellularLocation>
        <location evidence="2">Cytoplasmic vesicle membrane</location>
        <topology evidence="2">Single-pass type I membrane protein</topology>
    </subcellularLocation>
    <subcellularLocation>
        <location evidence="4">Golgi apparatus membrane</location>
        <topology evidence="4">Single-pass type I membrane protein</topology>
    </subcellularLocation>
    <subcellularLocation>
        <location evidence="1">Mitochondrion membrane</location>
        <topology evidence="1">Single-pass membrane protein</topology>
    </subcellularLocation>
    <subcellularLocation>
        <location evidence="3">Preautophagosomal structure membrane</location>
        <topology evidence="3">Single-pass type I membrane protein</topology>
    </subcellularLocation>
</comment>
<evidence type="ECO:0000256" key="5">
    <source>
        <dbReference type="ARBA" id="ARBA00005363"/>
    </source>
</evidence>
<feature type="region of interest" description="Disordered" evidence="18">
    <location>
        <begin position="211"/>
        <end position="231"/>
    </location>
</feature>
<evidence type="ECO:0000256" key="19">
    <source>
        <dbReference type="SAM" id="Phobius"/>
    </source>
</evidence>
<dbReference type="RefSeq" id="XP_013246062.1">
    <property type="nucleotide sequence ID" value="XM_013390608.1"/>
</dbReference>
<accession>A0A066WKX0</accession>
<evidence type="ECO:0000256" key="20">
    <source>
        <dbReference type="SAM" id="SignalP"/>
    </source>
</evidence>
<dbReference type="PANTHER" id="PTHR15071">
    <property type="entry name" value="MANNOSE-6-PHOSPHATE RECEPTOR FAMILY MEMBER"/>
    <property type="match status" value="1"/>
</dbReference>
<evidence type="ECO:0000256" key="16">
    <source>
        <dbReference type="ARBA" id="ARBA00023157"/>
    </source>
</evidence>
<dbReference type="AlphaFoldDB" id="A0A066WKX0"/>
<dbReference type="Proteomes" id="UP000027361">
    <property type="component" value="Unassembled WGS sequence"/>
</dbReference>
<dbReference type="OMA" id="GSSHWGF"/>
<reference evidence="22 23" key="1">
    <citation type="submission" date="2014-05" db="EMBL/GenBank/DDBJ databases">
        <title>Draft genome sequence of a rare smut relative, Tilletiaria anomala UBC 951.</title>
        <authorList>
            <consortium name="DOE Joint Genome Institute"/>
            <person name="Toome M."/>
            <person name="Kuo A."/>
            <person name="Henrissat B."/>
            <person name="Lipzen A."/>
            <person name="Tritt A."/>
            <person name="Yoshinaga Y."/>
            <person name="Zane M."/>
            <person name="Barry K."/>
            <person name="Grigoriev I.V."/>
            <person name="Spatafora J.W."/>
            <person name="Aimea M.C."/>
        </authorList>
    </citation>
    <scope>NUCLEOTIDE SEQUENCE [LARGE SCALE GENOMIC DNA]</scope>
    <source>
        <strain evidence="22 23">UBC 951</strain>
    </source>
</reference>
<evidence type="ECO:0000259" key="21">
    <source>
        <dbReference type="PROSITE" id="PS51914"/>
    </source>
</evidence>
<dbReference type="GO" id="GO:0006914">
    <property type="term" value="P:autophagy"/>
    <property type="evidence" value="ECO:0007669"/>
    <property type="project" value="UniProtKB-KW"/>
</dbReference>
<proteinExistence type="inferred from homology"/>
<dbReference type="GO" id="GO:0031966">
    <property type="term" value="C:mitochondrial membrane"/>
    <property type="evidence" value="ECO:0007669"/>
    <property type="project" value="UniProtKB-SubCell"/>
</dbReference>
<keyword evidence="16" id="KW-1015">Disulfide bond</keyword>
<dbReference type="PROSITE" id="PS51914">
    <property type="entry name" value="MRH"/>
    <property type="match status" value="1"/>
</dbReference>
<evidence type="ECO:0000256" key="17">
    <source>
        <dbReference type="ARBA" id="ARBA00023329"/>
    </source>
</evidence>
<evidence type="ECO:0000256" key="10">
    <source>
        <dbReference type="ARBA" id="ARBA00022927"/>
    </source>
</evidence>
<evidence type="ECO:0000256" key="7">
    <source>
        <dbReference type="ARBA" id="ARBA00022448"/>
    </source>
</evidence>
<evidence type="ECO:0000313" key="22">
    <source>
        <dbReference type="EMBL" id="KDN53223.1"/>
    </source>
</evidence>
<keyword evidence="23" id="KW-1185">Reference proteome</keyword>
<dbReference type="Pfam" id="PF09451">
    <property type="entry name" value="ATG27"/>
    <property type="match status" value="1"/>
</dbReference>
<evidence type="ECO:0000256" key="14">
    <source>
        <dbReference type="ARBA" id="ARBA00023128"/>
    </source>
</evidence>
<evidence type="ECO:0000256" key="9">
    <source>
        <dbReference type="ARBA" id="ARBA00022729"/>
    </source>
</evidence>
<evidence type="ECO:0000256" key="15">
    <source>
        <dbReference type="ARBA" id="ARBA00023136"/>
    </source>
</evidence>
<keyword evidence="10" id="KW-0653">Protein transport</keyword>
<dbReference type="HOGENOM" id="CLU_047751_1_0_1"/>
<evidence type="ECO:0000256" key="6">
    <source>
        <dbReference type="ARBA" id="ARBA00013776"/>
    </source>
</evidence>
<comment type="similarity">
    <text evidence="5">Belongs to the ATG27 family.</text>
</comment>
<dbReference type="EMBL" id="JMSN01000003">
    <property type="protein sequence ID" value="KDN53223.1"/>
    <property type="molecule type" value="Genomic_DNA"/>
</dbReference>
<dbReference type="InterPro" id="IPR044865">
    <property type="entry name" value="MRH_dom"/>
</dbReference>
<evidence type="ECO:0000256" key="18">
    <source>
        <dbReference type="SAM" id="MobiDB-lite"/>
    </source>
</evidence>
<dbReference type="GeneID" id="25263513"/>
<evidence type="ECO:0000313" key="23">
    <source>
        <dbReference type="Proteomes" id="UP000027361"/>
    </source>
</evidence>
<feature type="chain" id="PRO_5001629117" description="Autophagy-related protein 27" evidence="20">
    <location>
        <begin position="34"/>
        <end position="311"/>
    </location>
</feature>
<keyword evidence="17" id="KW-0968">Cytoplasmic vesicle</keyword>
<dbReference type="STRING" id="1037660.A0A066WKX0"/>
<sequence>MAIKTSLRCWGRSRIPLIRRVILVLAAASLAAGATDHNHFTCKDIKVNNKHYDLSHISFPISISSTKATPPTKTEERLALDLCKPLNYHERSPANDQCPKGSWACLLVVNSKQGESDRITQVIPLITPEKEGGEQTAIRWDTDEGNTVEEGEQWQLRLHGATYADKKQKTLINFKCDHKAPKSANPVWEHYDARDGELKLDWSTPYACASNDNGNGDDGNDAGRGNGDASQPRTDGGWGFFSWFFFLLFLTFGTYFALGTYRNYQQFGIIEIPHKEFWRESPFLLQDVAKQALRGLSGGFRGSSRGDYEAL</sequence>
<feature type="domain" description="MRH" evidence="21">
    <location>
        <begin position="40"/>
        <end position="210"/>
    </location>
</feature>
<feature type="signal peptide" evidence="20">
    <location>
        <begin position="1"/>
        <end position="33"/>
    </location>
</feature>
<evidence type="ECO:0000256" key="2">
    <source>
        <dbReference type="ARBA" id="ARBA00004358"/>
    </source>
</evidence>
<evidence type="ECO:0000256" key="13">
    <source>
        <dbReference type="ARBA" id="ARBA00023034"/>
    </source>
</evidence>
<name>A0A066WKX0_TILAU</name>
<keyword evidence="13" id="KW-0333">Golgi apparatus</keyword>
<dbReference type="GO" id="GO:0015031">
    <property type="term" value="P:protein transport"/>
    <property type="evidence" value="ECO:0007669"/>
    <property type="project" value="UniProtKB-KW"/>
</dbReference>
<dbReference type="Gene3D" id="2.70.130.10">
    <property type="entry name" value="Mannose-6-phosphate receptor binding domain"/>
    <property type="match status" value="1"/>
</dbReference>
<dbReference type="SUPFAM" id="SSF50911">
    <property type="entry name" value="Mannose 6-phosphate receptor domain"/>
    <property type="match status" value="1"/>
</dbReference>
<keyword evidence="7" id="KW-0813">Transport</keyword>
<evidence type="ECO:0000256" key="8">
    <source>
        <dbReference type="ARBA" id="ARBA00022692"/>
    </source>
</evidence>
<protein>
    <recommendedName>
        <fullName evidence="6">Autophagy-related protein 27</fullName>
    </recommendedName>
</protein>
<evidence type="ECO:0000256" key="12">
    <source>
        <dbReference type="ARBA" id="ARBA00023006"/>
    </source>
</evidence>
<dbReference type="InterPro" id="IPR018939">
    <property type="entry name" value="Autophagy-rel_prot_27"/>
</dbReference>
<dbReference type="GO" id="GO:0000139">
    <property type="term" value="C:Golgi membrane"/>
    <property type="evidence" value="ECO:0007669"/>
    <property type="project" value="UniProtKB-SubCell"/>
</dbReference>
<dbReference type="InterPro" id="IPR009011">
    <property type="entry name" value="Man6P_isomerase_rcpt-bd_dom_sf"/>
</dbReference>
<keyword evidence="11 19" id="KW-1133">Transmembrane helix</keyword>
<keyword evidence="14" id="KW-0496">Mitochondrion</keyword>